<dbReference type="NCBIfam" id="NF033880">
    <property type="entry name" value="Prli42"/>
    <property type="match status" value="1"/>
</dbReference>
<dbReference type="EMBL" id="PYAT01000003">
    <property type="protein sequence ID" value="PSL41108.1"/>
    <property type="molecule type" value="Genomic_DNA"/>
</dbReference>
<proteinExistence type="predicted"/>
<gene>
    <name evidence="2" type="ORF">B0H99_103242</name>
</gene>
<keyword evidence="1" id="KW-0812">Transmembrane</keyword>
<name>A0A2P8H4G5_9BACL</name>
<evidence type="ECO:0000313" key="2">
    <source>
        <dbReference type="EMBL" id="PSL41108.1"/>
    </source>
</evidence>
<accession>A0A2P8H4G5</accession>
<dbReference type="AlphaFoldDB" id="A0A2P8H4G5"/>
<keyword evidence="3" id="KW-1185">Reference proteome</keyword>
<keyword evidence="1" id="KW-0472">Membrane</keyword>
<evidence type="ECO:0000313" key="3">
    <source>
        <dbReference type="Proteomes" id="UP000242682"/>
    </source>
</evidence>
<reference evidence="2 3" key="1">
    <citation type="submission" date="2018-03" db="EMBL/GenBank/DDBJ databases">
        <title>Genomic Encyclopedia of Type Strains, Phase III (KMG-III): the genomes of soil and plant-associated and newly described type strains.</title>
        <authorList>
            <person name="Whitman W."/>
        </authorList>
    </citation>
    <scope>NUCLEOTIDE SEQUENCE [LARGE SCALE GENOMIC DNA]</scope>
    <source>
        <strain evidence="2 3">CGMCC 1.12259</strain>
    </source>
</reference>
<dbReference type="RefSeq" id="WP_181313581.1">
    <property type="nucleotide sequence ID" value="NZ_PYAT01000003.1"/>
</dbReference>
<dbReference type="Proteomes" id="UP000242682">
    <property type="component" value="Unassembled WGS sequence"/>
</dbReference>
<dbReference type="InterPro" id="IPR049722">
    <property type="entry name" value="Prli42-like"/>
</dbReference>
<keyword evidence="1" id="KW-1133">Transmembrane helix</keyword>
<comment type="caution">
    <text evidence="2">The sequence shown here is derived from an EMBL/GenBank/DDBJ whole genome shotgun (WGS) entry which is preliminary data.</text>
</comment>
<sequence length="31" mass="3701">MRNNFFRKFVVYAMIILMLLSSLMMGISFIL</sequence>
<feature type="transmembrane region" description="Helical" evidence="1">
    <location>
        <begin position="9"/>
        <end position="30"/>
    </location>
</feature>
<protein>
    <recommendedName>
        <fullName evidence="4">Stressosome-associated protein Prli42</fullName>
    </recommendedName>
</protein>
<organism evidence="2 3">
    <name type="scientific">Planomicrobium soli</name>
    <dbReference type="NCBI Taxonomy" id="1176648"/>
    <lineage>
        <taxon>Bacteria</taxon>
        <taxon>Bacillati</taxon>
        <taxon>Bacillota</taxon>
        <taxon>Bacilli</taxon>
        <taxon>Bacillales</taxon>
        <taxon>Caryophanaceae</taxon>
        <taxon>Planomicrobium</taxon>
    </lineage>
</organism>
<evidence type="ECO:0000256" key="1">
    <source>
        <dbReference type="SAM" id="Phobius"/>
    </source>
</evidence>
<evidence type="ECO:0008006" key="4">
    <source>
        <dbReference type="Google" id="ProtNLM"/>
    </source>
</evidence>